<keyword evidence="3" id="KW-0560">Oxidoreductase</keyword>
<comment type="similarity">
    <text evidence="1">Belongs to the aldo/keto reductase family.</text>
</comment>
<dbReference type="InterPro" id="IPR023210">
    <property type="entry name" value="NADP_OxRdtase_dom"/>
</dbReference>
<dbReference type="Proteomes" id="UP000053095">
    <property type="component" value="Unassembled WGS sequence"/>
</dbReference>
<dbReference type="InterPro" id="IPR020471">
    <property type="entry name" value="AKR"/>
</dbReference>
<accession>A0A6V8HKE1</accession>
<keyword evidence="6" id="KW-1185">Reference proteome</keyword>
<dbReference type="SUPFAM" id="SSF51430">
    <property type="entry name" value="NAD(P)-linked oxidoreductase"/>
    <property type="match status" value="1"/>
</dbReference>
<dbReference type="AlphaFoldDB" id="A0A6V8HKE1"/>
<protein>
    <submittedName>
        <fullName evidence="5">Aldo-keto reductase</fullName>
    </submittedName>
</protein>
<sequence length="310" mass="34356">MSTGRLLLRPNGLTPPTEMPTLIYGTAWKKDRSAELVYTALKAGFRALDTAAQPKHYREDLVGEGIRKAIAEGIVKREDIYLQTKYTPISGQNPHDMPYDASLSITDQVKASIHSSLQNLSVSKDDPNTAYGNFIDTLVLHSPLPTIEKTIEAWVAAESFVPDVIHNLGVSNCPLPILKALCSSSEIKIKPAVVQNRFYPDEDYDLELRSFARENDIIYQSFWTLTANPELVQSEPVQRLSDKAGISVAAALYALVMSLGNVSVLDGTKSEVHMKEDLELTSKIEQFSGGHQQQWQDLVRSFKLLIGEPA</sequence>
<evidence type="ECO:0000256" key="1">
    <source>
        <dbReference type="ARBA" id="ARBA00007905"/>
    </source>
</evidence>
<dbReference type="Gene3D" id="3.20.20.100">
    <property type="entry name" value="NADP-dependent oxidoreductase domain"/>
    <property type="match status" value="1"/>
</dbReference>
<evidence type="ECO:0000256" key="3">
    <source>
        <dbReference type="ARBA" id="ARBA00023002"/>
    </source>
</evidence>
<comment type="caution">
    <text evidence="5">The sequence shown here is derived from an EMBL/GenBank/DDBJ whole genome shotgun (WGS) entry which is preliminary data.</text>
</comment>
<gene>
    <name evidence="5" type="ORF">TCE0_042f15291</name>
</gene>
<proteinExistence type="inferred from homology"/>
<evidence type="ECO:0000313" key="5">
    <source>
        <dbReference type="EMBL" id="GAM41848.1"/>
    </source>
</evidence>
<dbReference type="PANTHER" id="PTHR43827">
    <property type="entry name" value="2,5-DIKETO-D-GLUCONIC ACID REDUCTASE"/>
    <property type="match status" value="1"/>
</dbReference>
<dbReference type="Pfam" id="PF00248">
    <property type="entry name" value="Aldo_ket_red"/>
    <property type="match status" value="1"/>
</dbReference>
<organism evidence="5 6">
    <name type="scientific">Talaromyces pinophilus</name>
    <name type="common">Penicillium pinophilum</name>
    <dbReference type="NCBI Taxonomy" id="128442"/>
    <lineage>
        <taxon>Eukaryota</taxon>
        <taxon>Fungi</taxon>
        <taxon>Dikarya</taxon>
        <taxon>Ascomycota</taxon>
        <taxon>Pezizomycotina</taxon>
        <taxon>Eurotiomycetes</taxon>
        <taxon>Eurotiomycetidae</taxon>
        <taxon>Eurotiales</taxon>
        <taxon>Trichocomaceae</taxon>
        <taxon>Talaromyces</taxon>
        <taxon>Talaromyces sect. Talaromyces</taxon>
    </lineage>
</organism>
<feature type="domain" description="NADP-dependent oxidoreductase" evidence="4">
    <location>
        <begin position="28"/>
        <end position="218"/>
    </location>
</feature>
<evidence type="ECO:0000256" key="2">
    <source>
        <dbReference type="ARBA" id="ARBA00022857"/>
    </source>
</evidence>
<reference evidence="6" key="1">
    <citation type="journal article" date="2015" name="Genome Announc.">
        <title>Draft genome sequence of Talaromyces cellulolyticus strain Y-94, a source of lignocellulosic biomass-degrading enzymes.</title>
        <authorList>
            <person name="Fujii T."/>
            <person name="Koike H."/>
            <person name="Sawayama S."/>
            <person name="Yano S."/>
            <person name="Inoue H."/>
        </authorList>
    </citation>
    <scope>NUCLEOTIDE SEQUENCE [LARGE SCALE GENOMIC DNA]</scope>
    <source>
        <strain evidence="6">Y-94</strain>
    </source>
</reference>
<dbReference type="InterPro" id="IPR036812">
    <property type="entry name" value="NAD(P)_OxRdtase_dom_sf"/>
</dbReference>
<dbReference type="PANTHER" id="PTHR43827:SF3">
    <property type="entry name" value="NADP-DEPENDENT OXIDOREDUCTASE DOMAIN-CONTAINING PROTEIN"/>
    <property type="match status" value="1"/>
</dbReference>
<dbReference type="CDD" id="cd19071">
    <property type="entry name" value="AKR_AKR1-5-like"/>
    <property type="match status" value="1"/>
</dbReference>
<dbReference type="GO" id="GO:0016616">
    <property type="term" value="F:oxidoreductase activity, acting on the CH-OH group of donors, NAD or NADP as acceptor"/>
    <property type="evidence" value="ECO:0007669"/>
    <property type="project" value="UniProtKB-ARBA"/>
</dbReference>
<dbReference type="EMBL" id="DF933838">
    <property type="protein sequence ID" value="GAM41848.1"/>
    <property type="molecule type" value="Genomic_DNA"/>
</dbReference>
<dbReference type="FunFam" id="3.20.20.100:FF:000045">
    <property type="entry name" value="Aldo-keto reductase (AKR), putative"/>
    <property type="match status" value="1"/>
</dbReference>
<keyword evidence="2" id="KW-0521">NADP</keyword>
<name>A0A6V8HKE1_TALPI</name>
<evidence type="ECO:0000259" key="4">
    <source>
        <dbReference type="Pfam" id="PF00248"/>
    </source>
</evidence>
<evidence type="ECO:0000313" key="6">
    <source>
        <dbReference type="Proteomes" id="UP000053095"/>
    </source>
</evidence>